<dbReference type="GO" id="GO:0004843">
    <property type="term" value="F:cysteine-type deubiquitinase activity"/>
    <property type="evidence" value="ECO:0007669"/>
    <property type="project" value="InterPro"/>
</dbReference>
<sequence length="105" mass="11501">MVSRFNPLSEPGTINNWTILCPGAGMLPFKIDIMSKLAVPLSQQLWELLQSKFGGGPAINVLFACGNCKRRAEMLTKCQCYEQTGFTRYSDAELDSSAICATSMS</sequence>
<dbReference type="Proteomes" id="UP000092460">
    <property type="component" value="Unassembled WGS sequence"/>
</dbReference>
<dbReference type="InterPro" id="IPR006615">
    <property type="entry name" value="Pept_C19_DUSP"/>
</dbReference>
<dbReference type="AlphaFoldDB" id="A0A1B0BAJ8"/>
<evidence type="ECO:0000313" key="3">
    <source>
        <dbReference type="Proteomes" id="UP000092460"/>
    </source>
</evidence>
<reference evidence="3" key="1">
    <citation type="submission" date="2015-01" db="EMBL/GenBank/DDBJ databases">
        <authorList>
            <person name="Aksoy S."/>
            <person name="Warren W."/>
            <person name="Wilson R.K."/>
        </authorList>
    </citation>
    <scope>NUCLEOTIDE SEQUENCE [LARGE SCALE GENOMIC DNA]</scope>
    <source>
        <strain evidence="3">IAEA</strain>
    </source>
</reference>
<accession>A0A1B0BAJ8</accession>
<feature type="domain" description="DUSP" evidence="1">
    <location>
        <begin position="9"/>
        <end position="61"/>
    </location>
</feature>
<dbReference type="EMBL" id="JXJN01011026">
    <property type="status" value="NOT_ANNOTATED_CDS"/>
    <property type="molecule type" value="Genomic_DNA"/>
</dbReference>
<proteinExistence type="predicted"/>
<dbReference type="STRING" id="67801.A0A1B0BAJ8"/>
<dbReference type="SUPFAM" id="SSF143791">
    <property type="entry name" value="DUSP-like"/>
    <property type="match status" value="1"/>
</dbReference>
<dbReference type="EnsemblMetazoa" id="GPPI023994-RA">
    <property type="protein sequence ID" value="GPPI023994-PA"/>
    <property type="gene ID" value="GPPI023994"/>
</dbReference>
<reference evidence="2" key="2">
    <citation type="submission" date="2020-05" db="UniProtKB">
        <authorList>
            <consortium name="EnsemblMetazoa"/>
        </authorList>
    </citation>
    <scope>IDENTIFICATION</scope>
    <source>
        <strain evidence="2">IAEA</strain>
    </source>
</reference>
<protein>
    <recommendedName>
        <fullName evidence="1">DUSP domain-containing protein</fullName>
    </recommendedName>
</protein>
<dbReference type="InterPro" id="IPR035927">
    <property type="entry name" value="DUSP-like_sf"/>
</dbReference>
<dbReference type="VEuPathDB" id="VectorBase:GPPI023994"/>
<dbReference type="Pfam" id="PF06337">
    <property type="entry name" value="DUSP"/>
    <property type="match status" value="1"/>
</dbReference>
<keyword evidence="3" id="KW-1185">Reference proteome</keyword>
<evidence type="ECO:0000259" key="1">
    <source>
        <dbReference type="Pfam" id="PF06337"/>
    </source>
</evidence>
<organism evidence="2 3">
    <name type="scientific">Glossina palpalis gambiensis</name>
    <dbReference type="NCBI Taxonomy" id="67801"/>
    <lineage>
        <taxon>Eukaryota</taxon>
        <taxon>Metazoa</taxon>
        <taxon>Ecdysozoa</taxon>
        <taxon>Arthropoda</taxon>
        <taxon>Hexapoda</taxon>
        <taxon>Insecta</taxon>
        <taxon>Pterygota</taxon>
        <taxon>Neoptera</taxon>
        <taxon>Endopterygota</taxon>
        <taxon>Diptera</taxon>
        <taxon>Brachycera</taxon>
        <taxon>Muscomorpha</taxon>
        <taxon>Hippoboscoidea</taxon>
        <taxon>Glossinidae</taxon>
        <taxon>Glossina</taxon>
    </lineage>
</organism>
<evidence type="ECO:0000313" key="2">
    <source>
        <dbReference type="EnsemblMetazoa" id="GPPI023994-PA"/>
    </source>
</evidence>
<name>A0A1B0BAJ8_9MUSC</name>